<accession>A0AAE0XRS3</accession>
<gene>
    <name evidence="1" type="ORF">RRG08_041413</name>
</gene>
<reference evidence="1" key="1">
    <citation type="journal article" date="2023" name="G3 (Bethesda)">
        <title>A reference genome for the long-term kleptoplast-retaining sea slug Elysia crispata morphotype clarki.</title>
        <authorList>
            <person name="Eastman K.E."/>
            <person name="Pendleton A.L."/>
            <person name="Shaikh M.A."/>
            <person name="Suttiyut T."/>
            <person name="Ogas R."/>
            <person name="Tomko P."/>
            <person name="Gavelis G."/>
            <person name="Widhalm J.R."/>
            <person name="Wisecaver J.H."/>
        </authorList>
    </citation>
    <scope>NUCLEOTIDE SEQUENCE</scope>
    <source>
        <strain evidence="1">ECLA1</strain>
    </source>
</reference>
<keyword evidence="2" id="KW-1185">Reference proteome</keyword>
<organism evidence="1 2">
    <name type="scientific">Elysia crispata</name>
    <name type="common">lettuce slug</name>
    <dbReference type="NCBI Taxonomy" id="231223"/>
    <lineage>
        <taxon>Eukaryota</taxon>
        <taxon>Metazoa</taxon>
        <taxon>Spiralia</taxon>
        <taxon>Lophotrochozoa</taxon>
        <taxon>Mollusca</taxon>
        <taxon>Gastropoda</taxon>
        <taxon>Heterobranchia</taxon>
        <taxon>Euthyneura</taxon>
        <taxon>Panpulmonata</taxon>
        <taxon>Sacoglossa</taxon>
        <taxon>Placobranchoidea</taxon>
        <taxon>Plakobranchidae</taxon>
        <taxon>Elysia</taxon>
    </lineage>
</organism>
<name>A0AAE0XRS3_9GAST</name>
<dbReference type="Proteomes" id="UP001283361">
    <property type="component" value="Unassembled WGS sequence"/>
</dbReference>
<proteinExistence type="predicted"/>
<protein>
    <submittedName>
        <fullName evidence="1">Uncharacterized protein</fullName>
    </submittedName>
</protein>
<comment type="caution">
    <text evidence="1">The sequence shown here is derived from an EMBL/GenBank/DDBJ whole genome shotgun (WGS) entry which is preliminary data.</text>
</comment>
<dbReference type="AlphaFoldDB" id="A0AAE0XRS3"/>
<evidence type="ECO:0000313" key="1">
    <source>
        <dbReference type="EMBL" id="KAK3705539.1"/>
    </source>
</evidence>
<sequence>MCPVFFPLVRTLRSHNPPKGFSGPKLHSNVHWVSDFTVPFGKVTTDQSVIDVDLIIAVSDDDDDVVSALTMDSGR</sequence>
<evidence type="ECO:0000313" key="2">
    <source>
        <dbReference type="Proteomes" id="UP001283361"/>
    </source>
</evidence>
<dbReference type="EMBL" id="JAWDGP010007770">
    <property type="protein sequence ID" value="KAK3705539.1"/>
    <property type="molecule type" value="Genomic_DNA"/>
</dbReference>